<gene>
    <name evidence="6" type="ORF">BRX40_06410</name>
    <name evidence="7" type="ORF">CA257_11120</name>
</gene>
<proteinExistence type="inferred from homology"/>
<dbReference type="InterPro" id="IPR013249">
    <property type="entry name" value="RNA_pol_sigma70_r4_t2"/>
</dbReference>
<reference evidence="8" key="2">
    <citation type="submission" date="2016-12" db="EMBL/GenBank/DDBJ databases">
        <title>Whole genome sequencing of Sphingomonas sp. ABOJV.</title>
        <authorList>
            <person name="Conlan S."/>
            <person name="Thomas P.J."/>
            <person name="Mullikin J."/>
            <person name="Palmore T.N."/>
            <person name="Frank K.M."/>
            <person name="Segre J.A."/>
        </authorList>
    </citation>
    <scope>NUCLEOTIDE SEQUENCE [LARGE SCALE GENOMIC DNA]</scope>
    <source>
        <strain evidence="8">ABOJV</strain>
    </source>
</reference>
<dbReference type="SUPFAM" id="SSF88659">
    <property type="entry name" value="Sigma3 and sigma4 domains of RNA polymerase sigma factors"/>
    <property type="match status" value="1"/>
</dbReference>
<dbReference type="Pfam" id="PF08281">
    <property type="entry name" value="Sigma70_r4_2"/>
    <property type="match status" value="1"/>
</dbReference>
<dbReference type="InterPro" id="IPR013325">
    <property type="entry name" value="RNA_pol_sigma_r2"/>
</dbReference>
<keyword evidence="3" id="KW-0731">Sigma factor</keyword>
<feature type="domain" description="RNA polymerase sigma factor 70 region 4 type 2" evidence="5">
    <location>
        <begin position="120"/>
        <end position="166"/>
    </location>
</feature>
<name>A0A1L6J8A4_9SPHN</name>
<evidence type="ECO:0000313" key="8">
    <source>
        <dbReference type="Proteomes" id="UP000185161"/>
    </source>
</evidence>
<dbReference type="Proteomes" id="UP000286681">
    <property type="component" value="Unassembled WGS sequence"/>
</dbReference>
<evidence type="ECO:0000313" key="6">
    <source>
        <dbReference type="EMBL" id="APR52114.1"/>
    </source>
</evidence>
<evidence type="ECO:0000313" key="9">
    <source>
        <dbReference type="Proteomes" id="UP000286681"/>
    </source>
</evidence>
<dbReference type="GO" id="GO:0003677">
    <property type="term" value="F:DNA binding"/>
    <property type="evidence" value="ECO:0007669"/>
    <property type="project" value="InterPro"/>
</dbReference>
<evidence type="ECO:0000313" key="7">
    <source>
        <dbReference type="EMBL" id="RSV03033.1"/>
    </source>
</evidence>
<accession>A0A1L6J8A4</accession>
<dbReference type="RefSeq" id="WP_075151028.1">
    <property type="nucleotide sequence ID" value="NZ_CP018820.1"/>
</dbReference>
<dbReference type="GO" id="GO:0016987">
    <property type="term" value="F:sigma factor activity"/>
    <property type="evidence" value="ECO:0007669"/>
    <property type="project" value="UniProtKB-KW"/>
</dbReference>
<evidence type="ECO:0000256" key="4">
    <source>
        <dbReference type="ARBA" id="ARBA00023163"/>
    </source>
</evidence>
<dbReference type="NCBIfam" id="TIGR02937">
    <property type="entry name" value="sigma70-ECF"/>
    <property type="match status" value="1"/>
</dbReference>
<reference evidence="7 9" key="3">
    <citation type="submission" date="2018-07" db="EMBL/GenBank/DDBJ databases">
        <title>Genomic and Epidemiologic Investigation of an Indolent Hospital Outbreak.</title>
        <authorList>
            <person name="Johnson R.C."/>
            <person name="Deming C."/>
            <person name="Conlan S."/>
            <person name="Zellmer C.J."/>
            <person name="Michelin A.V."/>
            <person name="Lee-Lin S."/>
            <person name="Thomas P.J."/>
            <person name="Park M."/>
            <person name="Weingarten R.A."/>
            <person name="Less J."/>
            <person name="Dekker J.P."/>
            <person name="Frank K.M."/>
            <person name="Musser K.A."/>
            <person name="Mcquiston J.R."/>
            <person name="Henderson D.K."/>
            <person name="Lau A.F."/>
            <person name="Palmore T.N."/>
            <person name="Segre J.A."/>
        </authorList>
    </citation>
    <scope>NUCLEOTIDE SEQUENCE [LARGE SCALE GENOMIC DNA]</scope>
    <source>
        <strain evidence="7 9">SK-NIH.Env10_0317</strain>
    </source>
</reference>
<sequence>MIDDNDLNAWFVREVLPLERALSSYLHRNWRVPDDVLELRQDIYENVLIGARRQLPTNTRAYVYTVARNHLINHAKRARIVPIEAVADFDSVNSDIDFDMFEAERTLNARDELRRTKEGIDKLPAKCREVILLQKVDGLTDREAAEHLGIGIETVRRQIKLGMKALFDHMAGGPGKIVRKNYRRRGNDEVLP</sequence>
<dbReference type="PANTHER" id="PTHR43133">
    <property type="entry name" value="RNA POLYMERASE ECF-TYPE SIGMA FACTO"/>
    <property type="match status" value="1"/>
</dbReference>
<dbReference type="PANTHER" id="PTHR43133:SF63">
    <property type="entry name" value="RNA POLYMERASE SIGMA FACTOR FECI-RELATED"/>
    <property type="match status" value="1"/>
</dbReference>
<reference evidence="6" key="1">
    <citation type="submission" date="2016-12" db="EMBL/GenBank/DDBJ databases">
        <title>Whole genome sequencing of Sphingomonas koreensis.</title>
        <authorList>
            <person name="Conlan S."/>
            <person name="Thomas P.J."/>
            <person name="Mullikin J."/>
            <person name="Palmore T.N."/>
            <person name="Frank K.M."/>
            <person name="Segre J.A."/>
        </authorList>
    </citation>
    <scope>NUCLEOTIDE SEQUENCE</scope>
    <source>
        <strain evidence="6">ABOJV</strain>
    </source>
</reference>
<dbReference type="GO" id="GO:0006352">
    <property type="term" value="P:DNA-templated transcription initiation"/>
    <property type="evidence" value="ECO:0007669"/>
    <property type="project" value="InterPro"/>
</dbReference>
<dbReference type="Proteomes" id="UP000185161">
    <property type="component" value="Chromosome"/>
</dbReference>
<keyword evidence="2" id="KW-0805">Transcription regulation</keyword>
<dbReference type="EMBL" id="QQWO01000008">
    <property type="protein sequence ID" value="RSV03033.1"/>
    <property type="molecule type" value="Genomic_DNA"/>
</dbReference>
<dbReference type="InterPro" id="IPR039425">
    <property type="entry name" value="RNA_pol_sigma-70-like"/>
</dbReference>
<organism evidence="6 8">
    <name type="scientific">Sphingomonas koreensis</name>
    <dbReference type="NCBI Taxonomy" id="93064"/>
    <lineage>
        <taxon>Bacteria</taxon>
        <taxon>Pseudomonadati</taxon>
        <taxon>Pseudomonadota</taxon>
        <taxon>Alphaproteobacteria</taxon>
        <taxon>Sphingomonadales</taxon>
        <taxon>Sphingomonadaceae</taxon>
        <taxon>Sphingomonas</taxon>
    </lineage>
</organism>
<dbReference type="EMBL" id="CP018820">
    <property type="protein sequence ID" value="APR52114.1"/>
    <property type="molecule type" value="Genomic_DNA"/>
</dbReference>
<dbReference type="SUPFAM" id="SSF88946">
    <property type="entry name" value="Sigma2 domain of RNA polymerase sigma factors"/>
    <property type="match status" value="1"/>
</dbReference>
<dbReference type="InterPro" id="IPR036388">
    <property type="entry name" value="WH-like_DNA-bd_sf"/>
</dbReference>
<protein>
    <submittedName>
        <fullName evidence="7">RNA polymerase sigma factor</fullName>
    </submittedName>
    <submittedName>
        <fullName evidence="6">Transcriptional regulator</fullName>
    </submittedName>
</protein>
<dbReference type="CDD" id="cd06171">
    <property type="entry name" value="Sigma70_r4"/>
    <property type="match status" value="1"/>
</dbReference>
<evidence type="ECO:0000256" key="3">
    <source>
        <dbReference type="ARBA" id="ARBA00023082"/>
    </source>
</evidence>
<dbReference type="InterPro" id="IPR013324">
    <property type="entry name" value="RNA_pol_sigma_r3/r4-like"/>
</dbReference>
<evidence type="ECO:0000256" key="1">
    <source>
        <dbReference type="ARBA" id="ARBA00010641"/>
    </source>
</evidence>
<dbReference type="GeneID" id="44132183"/>
<dbReference type="AlphaFoldDB" id="A0A1L6J8A4"/>
<evidence type="ECO:0000259" key="5">
    <source>
        <dbReference type="Pfam" id="PF08281"/>
    </source>
</evidence>
<keyword evidence="8" id="KW-1185">Reference proteome</keyword>
<dbReference type="InterPro" id="IPR014284">
    <property type="entry name" value="RNA_pol_sigma-70_dom"/>
</dbReference>
<comment type="similarity">
    <text evidence="1">Belongs to the sigma-70 factor family. ECF subfamily.</text>
</comment>
<dbReference type="Gene3D" id="1.10.10.10">
    <property type="entry name" value="Winged helix-like DNA-binding domain superfamily/Winged helix DNA-binding domain"/>
    <property type="match status" value="1"/>
</dbReference>
<dbReference type="STRING" id="93064.BRX40_06410"/>
<evidence type="ECO:0000256" key="2">
    <source>
        <dbReference type="ARBA" id="ARBA00023015"/>
    </source>
</evidence>
<dbReference type="KEGG" id="skr:BRX40_06410"/>
<dbReference type="OrthoDB" id="9794372at2"/>
<keyword evidence="4" id="KW-0804">Transcription</keyword>